<keyword evidence="2" id="KW-0067">ATP-binding</keyword>
<evidence type="ECO:0000256" key="3">
    <source>
        <dbReference type="ARBA" id="ARBA00024484"/>
    </source>
</evidence>
<dbReference type="Gene3D" id="3.40.50.12780">
    <property type="entry name" value="N-terminal domain of ligase-like"/>
    <property type="match status" value="1"/>
</dbReference>
<dbReference type="Proteomes" id="UP000256971">
    <property type="component" value="Chromosome"/>
</dbReference>
<proteinExistence type="predicted"/>
<comment type="catalytic activity">
    <reaction evidence="3">
        <text>a long-chain fatty acid + ATP + CoA = a long-chain fatty acyl-CoA + AMP + diphosphate</text>
        <dbReference type="Rhea" id="RHEA:15421"/>
        <dbReference type="ChEBI" id="CHEBI:30616"/>
        <dbReference type="ChEBI" id="CHEBI:33019"/>
        <dbReference type="ChEBI" id="CHEBI:57287"/>
        <dbReference type="ChEBI" id="CHEBI:57560"/>
        <dbReference type="ChEBI" id="CHEBI:83139"/>
        <dbReference type="ChEBI" id="CHEBI:456215"/>
        <dbReference type="EC" id="6.2.1.3"/>
    </reaction>
    <physiologicalReaction direction="left-to-right" evidence="3">
        <dbReference type="Rhea" id="RHEA:15422"/>
    </physiologicalReaction>
</comment>
<dbReference type="GO" id="GO:0016874">
    <property type="term" value="F:ligase activity"/>
    <property type="evidence" value="ECO:0007669"/>
    <property type="project" value="UniProtKB-KW"/>
</dbReference>
<organism evidence="5 6">
    <name type="scientific">Thalassospira indica</name>
    <dbReference type="NCBI Taxonomy" id="1891279"/>
    <lineage>
        <taxon>Bacteria</taxon>
        <taxon>Pseudomonadati</taxon>
        <taxon>Pseudomonadota</taxon>
        <taxon>Alphaproteobacteria</taxon>
        <taxon>Rhodospirillales</taxon>
        <taxon>Thalassospiraceae</taxon>
        <taxon>Thalassospira</taxon>
    </lineage>
</organism>
<protein>
    <submittedName>
        <fullName evidence="5">Long-chain fatty acid--CoA ligase</fullName>
    </submittedName>
</protein>
<dbReference type="InterPro" id="IPR045851">
    <property type="entry name" value="AMP-bd_C_sf"/>
</dbReference>
<sequence>MTSLQDYANWQNLPTMFFEKAKKHGDTPFLWTKDSEGKEFVPTSWQEAADQVRALARALYDIGVRPGDRVLLVSENRTEWGIADLAIMCVGAMTVPAYTTNTERDHLHAIEDSGAAIAIISTKKLAQPFLHAALDSGRCRHAIMMEEWGQSFVGDITISRWDDLIAKGRGLSHDVDDWISKINRDDLACLIYTSGTGGSPKGVMLSHGAIISNCMGAFDIIETLGIDKEIFLSFLPLSHSYEHTAGLYFPISIDAQIYYAEGLDKLAANLAEVKPTIMTAVPRLYEMLYQRMSRMVEKEGGLKQKLFDLTLRLGRKNYEGERLGLIEKLQNLACELLLRRKLRQRFGGRIKAMVSGGGPLNYELGVLFVSCGIRILQGYGQTEFAPVVSCNRAENNKLRTVGPPMVGAKVKIAEDGEILLSGESMMKGYWNLPEVTAATIIDGWLHTGDIGKFDEQGSLMITDRKKDIIVNSGGDNISPQRIEGLMTLETEISQAMVYGDDKPYLVAVLWPEEDFMREFARENGISNSIEELAKNDDFRKTIRTAIDHVNQRLSTIEKVRSFMFAEAPFTIDNEMLTPSMKIRRHKIREAYGKQLDGLYQRKRGGSKNAQEKPKD</sequence>
<dbReference type="InterPro" id="IPR000873">
    <property type="entry name" value="AMP-dep_synth/lig_dom"/>
</dbReference>
<evidence type="ECO:0000256" key="1">
    <source>
        <dbReference type="ARBA" id="ARBA00022741"/>
    </source>
</evidence>
<dbReference type="Pfam" id="PF23562">
    <property type="entry name" value="AMP-binding_C_3"/>
    <property type="match status" value="1"/>
</dbReference>
<name>A0ABM6XXX9_9PROT</name>
<dbReference type="RefSeq" id="WP_064789317.1">
    <property type="nucleotide sequence ID" value="NZ_CP031555.1"/>
</dbReference>
<dbReference type="EMBL" id="CP031555">
    <property type="protein sequence ID" value="AXO14061.1"/>
    <property type="molecule type" value="Genomic_DNA"/>
</dbReference>
<keyword evidence="6" id="KW-1185">Reference proteome</keyword>
<evidence type="ECO:0000313" key="6">
    <source>
        <dbReference type="Proteomes" id="UP000256971"/>
    </source>
</evidence>
<evidence type="ECO:0000256" key="2">
    <source>
        <dbReference type="ARBA" id="ARBA00022840"/>
    </source>
</evidence>
<evidence type="ECO:0000259" key="4">
    <source>
        <dbReference type="Pfam" id="PF00501"/>
    </source>
</evidence>
<keyword evidence="5" id="KW-0436">Ligase</keyword>
<dbReference type="Pfam" id="PF00501">
    <property type="entry name" value="AMP-binding"/>
    <property type="match status" value="1"/>
</dbReference>
<feature type="domain" description="AMP-dependent synthetase/ligase" evidence="4">
    <location>
        <begin position="17"/>
        <end position="430"/>
    </location>
</feature>
<reference evidence="5 6" key="1">
    <citation type="submission" date="2018-08" db="EMBL/GenBank/DDBJ databases">
        <title>Complete genome sequence of type strain Thalassospira indica MCCC 1A01103T, isolated from isolated from deep seawater of the Indian Ocean.</title>
        <authorList>
            <person name="Liu Y."/>
        </authorList>
    </citation>
    <scope>NUCLEOTIDE SEQUENCE [LARGE SCALE GENOMIC DNA]</scope>
    <source>
        <strain evidence="5 6">PB8BT</strain>
    </source>
</reference>
<dbReference type="PANTHER" id="PTHR43272">
    <property type="entry name" value="LONG-CHAIN-FATTY-ACID--COA LIGASE"/>
    <property type="match status" value="1"/>
</dbReference>
<keyword evidence="1" id="KW-0547">Nucleotide-binding</keyword>
<dbReference type="PANTHER" id="PTHR43272:SF33">
    <property type="entry name" value="AMP-BINDING DOMAIN-CONTAINING PROTEIN-RELATED"/>
    <property type="match status" value="1"/>
</dbReference>
<dbReference type="CDD" id="cd05907">
    <property type="entry name" value="VL_LC_FACS_like"/>
    <property type="match status" value="1"/>
</dbReference>
<dbReference type="SUPFAM" id="SSF56801">
    <property type="entry name" value="Acetyl-CoA synthetase-like"/>
    <property type="match status" value="1"/>
</dbReference>
<gene>
    <name evidence="5" type="ORF">DY252_07320</name>
</gene>
<evidence type="ECO:0000313" key="5">
    <source>
        <dbReference type="EMBL" id="AXO14061.1"/>
    </source>
</evidence>
<dbReference type="Gene3D" id="3.30.300.30">
    <property type="match status" value="1"/>
</dbReference>
<accession>A0ABM6XXX9</accession>
<dbReference type="InterPro" id="IPR042099">
    <property type="entry name" value="ANL_N_sf"/>
</dbReference>